<gene>
    <name evidence="1" type="ORF">FRZ06_11890</name>
</gene>
<accession>A0ACD1ACA1</accession>
<name>A0ACD1ACA1_9FIRM</name>
<protein>
    <submittedName>
        <fullName evidence="1">BMP family ABC transporter substrate-binding protein</fullName>
    </submittedName>
</protein>
<proteinExistence type="predicted"/>
<dbReference type="Proteomes" id="UP000594014">
    <property type="component" value="Chromosome"/>
</dbReference>
<reference evidence="1" key="1">
    <citation type="submission" date="2019-08" db="EMBL/GenBank/DDBJ databases">
        <title>Genome sequence of Clostridiales bacterium MT110.</title>
        <authorList>
            <person name="Cao J."/>
        </authorList>
    </citation>
    <scope>NUCLEOTIDE SEQUENCE</scope>
    <source>
        <strain evidence="1">MT110</strain>
    </source>
</reference>
<organism evidence="1 2">
    <name type="scientific">Anoxybacterium hadale</name>
    <dbReference type="NCBI Taxonomy" id="3408580"/>
    <lineage>
        <taxon>Bacteria</taxon>
        <taxon>Bacillati</taxon>
        <taxon>Bacillota</taxon>
        <taxon>Clostridia</taxon>
        <taxon>Peptostreptococcales</taxon>
        <taxon>Anaerovoracaceae</taxon>
        <taxon>Anoxybacterium</taxon>
    </lineage>
</organism>
<keyword evidence="2" id="KW-1185">Reference proteome</keyword>
<sequence length="370" mass="39602">MKKFLALFLVLALVMSSLAGCGGKKESAEEPGKTDGPELTVGFIYIGPKSDGGFSEAQDRGRQAMEDYFGGKVATLVAESVPEEKQSVKSAAINMIDQGATVIVGTSYGFMDALEELAGEYPEVKFIHFSGNKMNDTNFGNYFGAMEEPRYLAGMVAGLMTKSNKIGYVAAFPYTELLIGINAFTLGARSVNPNAEVKVVYTNAWVDAANEKAAAEALLAQGCDVLEQHCDTTGPQIAAEATGAYAIGYNLDSRAAAPKAFLTAPIWKHEAFFIKTFEEIMAGTWKPESYYGTMKDGYVGLADMSDLVPADVQAKVKEVQTKIEAGEFPIFVGPIKDNKGNIVVPEGTTLDRAGIWTMDYLVEGATGASQ</sequence>
<dbReference type="EMBL" id="CP042469">
    <property type="protein sequence ID" value="QOX63984.1"/>
    <property type="molecule type" value="Genomic_DNA"/>
</dbReference>
<evidence type="ECO:0000313" key="2">
    <source>
        <dbReference type="Proteomes" id="UP000594014"/>
    </source>
</evidence>
<evidence type="ECO:0000313" key="1">
    <source>
        <dbReference type="EMBL" id="QOX63984.1"/>
    </source>
</evidence>